<name>A0A1N6JTE7_9BURK</name>
<dbReference type="InterPro" id="IPR011990">
    <property type="entry name" value="TPR-like_helical_dom_sf"/>
</dbReference>
<feature type="repeat" description="TPR" evidence="1">
    <location>
        <begin position="215"/>
        <end position="248"/>
    </location>
</feature>
<organism evidence="2 3">
    <name type="scientific">Paraburkholderia phenazinium</name>
    <dbReference type="NCBI Taxonomy" id="60549"/>
    <lineage>
        <taxon>Bacteria</taxon>
        <taxon>Pseudomonadati</taxon>
        <taxon>Pseudomonadota</taxon>
        <taxon>Betaproteobacteria</taxon>
        <taxon>Burkholderiales</taxon>
        <taxon>Burkholderiaceae</taxon>
        <taxon>Paraburkholderia</taxon>
    </lineage>
</organism>
<evidence type="ECO:0000313" key="3">
    <source>
        <dbReference type="Proteomes" id="UP000184693"/>
    </source>
</evidence>
<keyword evidence="1" id="KW-0802">TPR repeat</keyword>
<dbReference type="Proteomes" id="UP000184693">
    <property type="component" value="Unassembled WGS sequence"/>
</dbReference>
<gene>
    <name evidence="2" type="ORF">SAMN05444168_5002</name>
</gene>
<protein>
    <submittedName>
        <fullName evidence="2">Tetratricopeptide repeat-containing protein</fullName>
    </submittedName>
</protein>
<reference evidence="2 3" key="1">
    <citation type="submission" date="2016-11" db="EMBL/GenBank/DDBJ databases">
        <authorList>
            <person name="Jaros S."/>
            <person name="Januszkiewicz K."/>
            <person name="Wedrychowicz H."/>
        </authorList>
    </citation>
    <scope>NUCLEOTIDE SEQUENCE [LARGE SCALE GENOMIC DNA]</scope>
    <source>
        <strain evidence="2 3">GAS86</strain>
    </source>
</reference>
<dbReference type="Pfam" id="PF13424">
    <property type="entry name" value="TPR_12"/>
    <property type="match status" value="1"/>
</dbReference>
<evidence type="ECO:0000313" key="2">
    <source>
        <dbReference type="EMBL" id="SIO47605.1"/>
    </source>
</evidence>
<dbReference type="Gene3D" id="1.25.40.10">
    <property type="entry name" value="Tetratricopeptide repeat domain"/>
    <property type="match status" value="1"/>
</dbReference>
<accession>A0A1N6JTE7</accession>
<dbReference type="AlphaFoldDB" id="A0A1N6JTE7"/>
<dbReference type="SMART" id="SM00028">
    <property type="entry name" value="TPR"/>
    <property type="match status" value="1"/>
</dbReference>
<dbReference type="EMBL" id="FSRM01000002">
    <property type="protein sequence ID" value="SIO47605.1"/>
    <property type="molecule type" value="Genomic_DNA"/>
</dbReference>
<sequence length="331" mass="36898">MPVTMKQIEPTKSLLRIHRLRWSHTSRRSRGQIPLYAALAFLIAISLPRPLLAAPLDINQLWNWDSPAQSEEHFRAALAGADADQTFILQTQIARTYGLRGQFVQARQILDSLKPELAHVSSEAQARYHLERGRTFASAVSVPGGVTPDMVREARNEYSAAFRIANQHHLDALAVDALHMMAFTDTAPADQLRWDERALTLALQSSDSTAQHWEASLRNNIGNALNDLGRYAEALEQFRIALALRERGGDAEATRQAWCSVGWTLRLLGRNTEALAIQQQLLAEYDAIGATNPDVLDELKEIYRATGDERNAAVYASRLQVYQAAHPDASQ</sequence>
<dbReference type="InterPro" id="IPR019734">
    <property type="entry name" value="TPR_rpt"/>
</dbReference>
<dbReference type="SUPFAM" id="SSF48452">
    <property type="entry name" value="TPR-like"/>
    <property type="match status" value="1"/>
</dbReference>
<dbReference type="PROSITE" id="PS50005">
    <property type="entry name" value="TPR"/>
    <property type="match status" value="1"/>
</dbReference>
<proteinExistence type="predicted"/>
<evidence type="ECO:0000256" key="1">
    <source>
        <dbReference type="PROSITE-ProRule" id="PRU00339"/>
    </source>
</evidence>